<dbReference type="NCBIfam" id="TIGR04565">
    <property type="entry name" value="OMP_myx_plus"/>
    <property type="match status" value="1"/>
</dbReference>
<sequence>MLPQAALAQPKKPGGKPSAPAPAPAPAQGAPATGGAGGEIELDEPKPADTTAPPADAQGAGAAGTGSAGAAAGAAGGGICEIDPSACPKAADIKTLSARDVKADVYAVQQIYALRRGRVELLPYWSFSLNDQFVGHPGPGLGVNYYLTNVLAIGLNGTFYQPFNSDSDFNFQNRRATRLAVPLNEYQMGATANFTYVPMYGKFSGFNKFIFHYDGFITGGVGTMRTRPIAVIDPDNRKFDYDWRLAFSIGIGLRVFLNRWIAVTGEIRDYIYSEQLENTTIAATPQGQRDSSTWFGDSQLTNNVQAQIGISVFLPFSWEYRLPK</sequence>
<evidence type="ECO:0000313" key="2">
    <source>
        <dbReference type="EMBL" id="AKU99969.1"/>
    </source>
</evidence>
<evidence type="ECO:0000256" key="1">
    <source>
        <dbReference type="SAM" id="MobiDB-lite"/>
    </source>
</evidence>
<gene>
    <name evidence="2" type="ORF">AKJ09_06633</name>
</gene>
<dbReference type="Proteomes" id="UP000064967">
    <property type="component" value="Chromosome"/>
</dbReference>
<feature type="compositionally biased region" description="Low complexity" evidence="1">
    <location>
        <begin position="48"/>
        <end position="60"/>
    </location>
</feature>
<dbReference type="KEGG" id="llu:AKJ09_06633"/>
<dbReference type="AlphaFoldDB" id="A0A0K1Q3L1"/>
<dbReference type="InterPro" id="IPR030820">
    <property type="entry name" value="OMP_myx_plus_Proteobacteria"/>
</dbReference>
<accession>A0A0K1Q3L1</accession>
<evidence type="ECO:0000313" key="3">
    <source>
        <dbReference type="Proteomes" id="UP000064967"/>
    </source>
</evidence>
<organism evidence="2 3">
    <name type="scientific">Labilithrix luteola</name>
    <dbReference type="NCBI Taxonomy" id="1391654"/>
    <lineage>
        <taxon>Bacteria</taxon>
        <taxon>Pseudomonadati</taxon>
        <taxon>Myxococcota</taxon>
        <taxon>Polyangia</taxon>
        <taxon>Polyangiales</taxon>
        <taxon>Labilitrichaceae</taxon>
        <taxon>Labilithrix</taxon>
    </lineage>
</organism>
<name>A0A0K1Q3L1_9BACT</name>
<dbReference type="STRING" id="1391654.AKJ09_06633"/>
<keyword evidence="3" id="KW-1185">Reference proteome</keyword>
<protein>
    <recommendedName>
        <fullName evidence="4">Outer membrane beta-barrel domain-containing protein</fullName>
    </recommendedName>
</protein>
<reference evidence="2 3" key="1">
    <citation type="submission" date="2015-08" db="EMBL/GenBank/DDBJ databases">
        <authorList>
            <person name="Babu N.S."/>
            <person name="Beckwith C.J."/>
            <person name="Beseler K.G."/>
            <person name="Brison A."/>
            <person name="Carone J.V."/>
            <person name="Caskin T.P."/>
            <person name="Diamond M."/>
            <person name="Durham M.E."/>
            <person name="Foxe J.M."/>
            <person name="Go M."/>
            <person name="Henderson B.A."/>
            <person name="Jones I.B."/>
            <person name="McGettigan J.A."/>
            <person name="Micheletti S.J."/>
            <person name="Nasrallah M.E."/>
            <person name="Ortiz D."/>
            <person name="Piller C.R."/>
            <person name="Privatt S.R."/>
            <person name="Schneider S.L."/>
            <person name="Sharp S."/>
            <person name="Smith T.C."/>
            <person name="Stanton J.D."/>
            <person name="Ullery H.E."/>
            <person name="Wilson R.J."/>
            <person name="Serrano M.G."/>
            <person name="Buck G."/>
            <person name="Lee V."/>
            <person name="Wang Y."/>
            <person name="Carvalho R."/>
            <person name="Voegtly L."/>
            <person name="Shi R."/>
            <person name="Duckworth R."/>
            <person name="Johnson A."/>
            <person name="Loviza R."/>
            <person name="Walstead R."/>
            <person name="Shah Z."/>
            <person name="Kiflezghi M."/>
            <person name="Wade K."/>
            <person name="Ball S.L."/>
            <person name="Bradley K.W."/>
            <person name="Asai D.J."/>
            <person name="Bowman C.A."/>
            <person name="Russell D.A."/>
            <person name="Pope W.H."/>
            <person name="Jacobs-Sera D."/>
            <person name="Hendrix R.W."/>
            <person name="Hatfull G.F."/>
        </authorList>
    </citation>
    <scope>NUCLEOTIDE SEQUENCE [LARGE SCALE GENOMIC DNA]</scope>
    <source>
        <strain evidence="2 3">DSM 27648</strain>
    </source>
</reference>
<proteinExistence type="predicted"/>
<dbReference type="Gene3D" id="2.40.160.20">
    <property type="match status" value="1"/>
</dbReference>
<feature type="compositionally biased region" description="Low complexity" evidence="1">
    <location>
        <begin position="8"/>
        <end position="18"/>
    </location>
</feature>
<dbReference type="EMBL" id="CP012333">
    <property type="protein sequence ID" value="AKU99969.1"/>
    <property type="molecule type" value="Genomic_DNA"/>
</dbReference>
<evidence type="ECO:0008006" key="4">
    <source>
        <dbReference type="Google" id="ProtNLM"/>
    </source>
</evidence>
<feature type="region of interest" description="Disordered" evidence="1">
    <location>
        <begin position="1"/>
        <end position="67"/>
    </location>
</feature>